<evidence type="ECO:0000259" key="4">
    <source>
        <dbReference type="Pfam" id="PF08525"/>
    </source>
</evidence>
<dbReference type="Gene3D" id="3.10.450.350">
    <property type="match status" value="1"/>
</dbReference>
<sequence>MGRIAPRRKQSVWDIQQLWQSCRQYVGQRQHRRADTDNQAERVREEEIPVTPQERPPSLLSRVWCMPDSFRWMDPLPSFHRRGILIVLFLLFVVLLWPNSPATTQTAPRAVDVPLSARSVPMQAQLVDNAATPSPQSTPQTPPTAAAPSAPAARWQTYQIAQGQTLAQLFRDNDLPVGDVFAMAQVEGPGKPLSTLHIGQQVRLQRNAAGMVSALEIDMPDGQTALFIRQQDGTFIRNR</sequence>
<dbReference type="InterPro" id="IPR007340">
    <property type="entry name" value="LysM_Opacity-associatedA"/>
</dbReference>
<dbReference type="Pfam" id="PF04225">
    <property type="entry name" value="LysM_OapA"/>
    <property type="match status" value="1"/>
</dbReference>
<evidence type="ECO:0000259" key="3">
    <source>
        <dbReference type="Pfam" id="PF04225"/>
    </source>
</evidence>
<keyword evidence="2" id="KW-1133">Transmembrane helix</keyword>
<name>C6CAD5_MUSP7</name>
<organism evidence="5 6">
    <name type="scientific">Musicola paradisiaca (strain Ech703)</name>
    <name type="common">Dickeya paradisiaca</name>
    <name type="synonym">Dickeya dadantii</name>
    <dbReference type="NCBI Taxonomy" id="579405"/>
    <lineage>
        <taxon>Bacteria</taxon>
        <taxon>Pseudomonadati</taxon>
        <taxon>Pseudomonadota</taxon>
        <taxon>Gammaproteobacteria</taxon>
        <taxon>Enterobacterales</taxon>
        <taxon>Pectobacteriaceae</taxon>
        <taxon>Musicola</taxon>
    </lineage>
</organism>
<dbReference type="KEGG" id="dda:Dd703_0799"/>
<gene>
    <name evidence="5" type="ordered locus">Dd703_0799</name>
</gene>
<keyword evidence="2" id="KW-0472">Membrane</keyword>
<dbReference type="HOGENOM" id="CLU_065360_1_1_6"/>
<dbReference type="eggNOG" id="COG3061">
    <property type="taxonomic scope" value="Bacteria"/>
</dbReference>
<evidence type="ECO:0000313" key="5">
    <source>
        <dbReference type="EMBL" id="ACS84610.1"/>
    </source>
</evidence>
<dbReference type="EMBL" id="CP001654">
    <property type="protein sequence ID" value="ACS84610.1"/>
    <property type="molecule type" value="Genomic_DNA"/>
</dbReference>
<dbReference type="GO" id="GO:0042834">
    <property type="term" value="F:peptidoglycan binding"/>
    <property type="evidence" value="ECO:0007669"/>
    <property type="project" value="InterPro"/>
</dbReference>
<dbReference type="Pfam" id="PF08525">
    <property type="entry name" value="OapA_N"/>
    <property type="match status" value="1"/>
</dbReference>
<evidence type="ECO:0000256" key="1">
    <source>
        <dbReference type="SAM" id="MobiDB-lite"/>
    </source>
</evidence>
<feature type="transmembrane region" description="Helical" evidence="2">
    <location>
        <begin position="79"/>
        <end position="97"/>
    </location>
</feature>
<evidence type="ECO:0000313" key="6">
    <source>
        <dbReference type="Proteomes" id="UP000002734"/>
    </source>
</evidence>
<keyword evidence="6" id="KW-1185">Reference proteome</keyword>
<feature type="region of interest" description="Disordered" evidence="1">
    <location>
        <begin position="129"/>
        <end position="152"/>
    </location>
</feature>
<proteinExistence type="predicted"/>
<feature type="region of interest" description="Disordered" evidence="1">
    <location>
        <begin position="29"/>
        <end position="54"/>
    </location>
</feature>
<feature type="compositionally biased region" description="Low complexity" evidence="1">
    <location>
        <begin position="130"/>
        <end position="152"/>
    </location>
</feature>
<dbReference type="STRING" id="579405.Dd703_0799"/>
<evidence type="ECO:0000256" key="2">
    <source>
        <dbReference type="SAM" id="Phobius"/>
    </source>
</evidence>
<reference evidence="5" key="1">
    <citation type="submission" date="2009-06" db="EMBL/GenBank/DDBJ databases">
        <title>Complete sequence of Dickeya dadantii Ech703.</title>
        <authorList>
            <consortium name="US DOE Joint Genome Institute"/>
            <person name="Lucas S."/>
            <person name="Copeland A."/>
            <person name="Lapidus A."/>
            <person name="Glavina del Rio T."/>
            <person name="Dalin E."/>
            <person name="Tice H."/>
            <person name="Bruce D."/>
            <person name="Goodwin L."/>
            <person name="Pitluck S."/>
            <person name="Chertkov O."/>
            <person name="Brettin T."/>
            <person name="Detter J.C."/>
            <person name="Han C."/>
            <person name="Larimer F."/>
            <person name="Land M."/>
            <person name="Hauser L."/>
            <person name="Kyrpides N."/>
            <person name="Mikhailova N."/>
            <person name="Balakrishnan V."/>
            <person name="Glasner J."/>
            <person name="Perna N.T."/>
        </authorList>
    </citation>
    <scope>NUCLEOTIDE SEQUENCE [LARGE SCALE GENOMIC DNA]</scope>
    <source>
        <strain evidence="5">Ech703</strain>
    </source>
</reference>
<keyword evidence="2" id="KW-0812">Transmembrane</keyword>
<feature type="domain" description="Opacity-associated protein A LysM-like" evidence="3">
    <location>
        <begin position="155"/>
        <end position="238"/>
    </location>
</feature>
<protein>
    <submittedName>
        <fullName evidence="5">Opacity-associated protein A</fullName>
    </submittedName>
</protein>
<feature type="domain" description="Opacity-associated protein A-like N-terminal" evidence="4">
    <location>
        <begin position="72"/>
        <end position="98"/>
    </location>
</feature>
<dbReference type="InterPro" id="IPR013731">
    <property type="entry name" value="OapA_N"/>
</dbReference>
<dbReference type="AlphaFoldDB" id="C6CAD5"/>
<feature type="compositionally biased region" description="Basic and acidic residues" evidence="1">
    <location>
        <begin position="33"/>
        <end position="47"/>
    </location>
</feature>
<dbReference type="Proteomes" id="UP000002734">
    <property type="component" value="Chromosome"/>
</dbReference>
<dbReference type="RefSeq" id="WP_012764428.1">
    <property type="nucleotide sequence ID" value="NC_012880.1"/>
</dbReference>
<accession>C6CAD5</accession>